<dbReference type="SMART" id="SM00434">
    <property type="entry name" value="TOP4c"/>
    <property type="match status" value="1"/>
</dbReference>
<dbReference type="GO" id="GO:0003918">
    <property type="term" value="F:DNA topoisomerase type II (double strand cut, ATP-hydrolyzing) activity"/>
    <property type="evidence" value="ECO:0007669"/>
    <property type="project" value="UniProtKB-EC"/>
</dbReference>
<dbReference type="Gene3D" id="2.120.10.90">
    <property type="entry name" value="DNA gyrase/topoisomerase IV, subunit A, C-terminal"/>
    <property type="match status" value="1"/>
</dbReference>
<evidence type="ECO:0000256" key="2">
    <source>
        <dbReference type="ARBA" id="ARBA00008263"/>
    </source>
</evidence>
<dbReference type="RefSeq" id="WP_253476188.1">
    <property type="nucleotide sequence ID" value="NZ_JALJXV010000003.1"/>
</dbReference>
<dbReference type="InterPro" id="IPR013758">
    <property type="entry name" value="Topo_IIA_A/C_ab"/>
</dbReference>
<dbReference type="SUPFAM" id="SSF56719">
    <property type="entry name" value="Type II DNA topoisomerase"/>
    <property type="match status" value="1"/>
</dbReference>
<sequence>MSENTLAEIIHLPVKSLMESSYLDYAMSVITHRALPDARDGLKPVHRRILYAMHDMGITPGGAHKKSARVVGEVLGKYHPHGDSAAYETAVRMAQPWALGIPLIDGQGNFGSVDGDSPAAMRYTEMRLSRAGARLFADIQKSTVDFRDNFDGSEREPSVLPVSFPLLWTNGVEGIAVGMACSIPPHNLAETASAFLAWMDNREISTAELIGQMPAPDFPTGGTVHGLDGYVRALETGRGVVKLRACWSVEERKSGQRVAITEIPYQVKKAVLVERIADLVRERKVEGIVDLRDESNKDGMRVVLDIKRGYEPELIMMHLLALTNLEVSVSYNVMALVQGQPEQLGIRRVFEVFRDHRIEVIRRRTQHDLDRLLARLHVLEGLIRALDRLDETITTIRESADAEEASTGLRTLLGITEVQAAAILEMRLQRLTGLQIVDIRNEHERVTLDVADLREILASDVRQAEILVEELNEAVSAHSIARRTEISHELSRVTSEDLVKKEEVILFATLEGYVKRLPVTSFNRQNRGTKGRSVMDVGEDDVVTAIHSASTHDYLLAITEVGQVYTVKAHAIPESPPGAKGRHYRNVFNGLEQGHVVAMLSAPDIEDESLHLVVVMESGYIKRVPLTEFRNAGRQGGVRGVTLDEGDSIIAARISSSEEDRIVIVGDHGKAIYFPVCDVRPMGRSARGVRGIKLPVSGQPAKVIAAEVIAAKSSAELVCVGLNGVGKRTAVDAYPLQGRGGQGTRCFAAIKRSGPLSAATILAEGEDALVFNTKGGANRIKGSDIPLAGRSTTGAQMIRNGEVRGVIAVPAAEEVADDGCEGQGG</sequence>
<organism evidence="9 10">
    <name type="scientific">Natronocella acetinitrilica</name>
    <dbReference type="NCBI Taxonomy" id="414046"/>
    <lineage>
        <taxon>Bacteria</taxon>
        <taxon>Pseudomonadati</taxon>
        <taxon>Pseudomonadota</taxon>
        <taxon>Gammaproteobacteria</taxon>
        <taxon>Chromatiales</taxon>
        <taxon>Ectothiorhodospiraceae</taxon>
        <taxon>Natronocella</taxon>
    </lineage>
</organism>
<dbReference type="NCBIfam" id="NF004044">
    <property type="entry name" value="PRK05561.1"/>
    <property type="match status" value="1"/>
</dbReference>
<keyword evidence="10" id="KW-1185">Reference proteome</keyword>
<evidence type="ECO:0000313" key="9">
    <source>
        <dbReference type="EMBL" id="MCP1674290.1"/>
    </source>
</evidence>
<dbReference type="NCBIfam" id="NF004043">
    <property type="entry name" value="PRK05560.1"/>
    <property type="match status" value="1"/>
</dbReference>
<comment type="catalytic activity">
    <reaction evidence="1 7">
        <text>ATP-dependent breakage, passage and rejoining of double-stranded DNA.</text>
        <dbReference type="EC" id="5.6.2.2"/>
    </reaction>
</comment>
<feature type="domain" description="Topo IIA-type catalytic" evidence="8">
    <location>
        <begin position="35"/>
        <end position="498"/>
    </location>
</feature>
<dbReference type="GO" id="GO:0006265">
    <property type="term" value="P:DNA topological change"/>
    <property type="evidence" value="ECO:0007669"/>
    <property type="project" value="UniProtKB-UniRule"/>
</dbReference>
<dbReference type="InterPro" id="IPR035516">
    <property type="entry name" value="Gyrase/topoIV_suA_C"/>
</dbReference>
<dbReference type="AlphaFoldDB" id="A0AAE3G1V9"/>
<dbReference type="Gene3D" id="3.90.199.10">
    <property type="entry name" value="Topoisomerase II, domain 5"/>
    <property type="match status" value="1"/>
</dbReference>
<accession>A0AAE3G1V9</accession>
<evidence type="ECO:0000256" key="1">
    <source>
        <dbReference type="ARBA" id="ARBA00000185"/>
    </source>
</evidence>
<dbReference type="InterPro" id="IPR013757">
    <property type="entry name" value="Topo_IIA_A_a_sf"/>
</dbReference>
<feature type="active site" description="O-(5'-phospho-DNA)-tyrosine intermediate" evidence="7">
    <location>
        <position position="123"/>
    </location>
</feature>
<dbReference type="InterPro" id="IPR013760">
    <property type="entry name" value="Topo_IIA-like_dom_sf"/>
</dbReference>
<dbReference type="EC" id="5.6.2.2" evidence="3"/>
<dbReference type="InterPro" id="IPR002205">
    <property type="entry name" value="Topo_IIA_dom_A"/>
</dbReference>
<dbReference type="Pfam" id="PF00521">
    <property type="entry name" value="DNA_topoisoIV"/>
    <property type="match status" value="1"/>
</dbReference>
<comment type="similarity">
    <text evidence="2">Belongs to the type II topoisomerase GyrA/ParC subunit family.</text>
</comment>
<evidence type="ECO:0000313" key="10">
    <source>
        <dbReference type="Proteomes" id="UP001205843"/>
    </source>
</evidence>
<dbReference type="NCBIfam" id="TIGR01063">
    <property type="entry name" value="gyrA"/>
    <property type="match status" value="1"/>
</dbReference>
<dbReference type="SUPFAM" id="SSF101904">
    <property type="entry name" value="GyrA/ParC C-terminal domain-like"/>
    <property type="match status" value="1"/>
</dbReference>
<evidence type="ECO:0000256" key="4">
    <source>
        <dbReference type="ARBA" id="ARBA00023029"/>
    </source>
</evidence>
<reference evidence="9" key="1">
    <citation type="submission" date="2022-03" db="EMBL/GenBank/DDBJ databases">
        <title>Genomic Encyclopedia of Type Strains, Phase III (KMG-III): the genomes of soil and plant-associated and newly described type strains.</title>
        <authorList>
            <person name="Whitman W."/>
        </authorList>
    </citation>
    <scope>NUCLEOTIDE SEQUENCE</scope>
    <source>
        <strain evidence="9">ANL 6-2</strain>
    </source>
</reference>
<dbReference type="Gene3D" id="3.30.1360.40">
    <property type="match status" value="1"/>
</dbReference>
<dbReference type="PANTHER" id="PTHR43493">
    <property type="entry name" value="DNA GYRASE/TOPOISOMERASE SUBUNIT A"/>
    <property type="match status" value="1"/>
</dbReference>
<gene>
    <name evidence="9" type="ORF">J2T57_001392</name>
</gene>
<evidence type="ECO:0000256" key="6">
    <source>
        <dbReference type="ARBA" id="ARBA00023235"/>
    </source>
</evidence>
<keyword evidence="6 7" id="KW-0413">Isomerase</keyword>
<protein>
    <recommendedName>
        <fullName evidence="3">DNA topoisomerase (ATP-hydrolyzing)</fullName>
        <ecNumber evidence="3">5.6.2.2</ecNumber>
    </recommendedName>
</protein>
<evidence type="ECO:0000256" key="3">
    <source>
        <dbReference type="ARBA" id="ARBA00012895"/>
    </source>
</evidence>
<dbReference type="GO" id="GO:0005524">
    <property type="term" value="F:ATP binding"/>
    <property type="evidence" value="ECO:0007669"/>
    <property type="project" value="InterPro"/>
</dbReference>
<evidence type="ECO:0000256" key="7">
    <source>
        <dbReference type="PROSITE-ProRule" id="PRU01384"/>
    </source>
</evidence>
<dbReference type="Proteomes" id="UP001205843">
    <property type="component" value="Unassembled WGS sequence"/>
</dbReference>
<dbReference type="PROSITE" id="PS52040">
    <property type="entry name" value="TOPO_IIA"/>
    <property type="match status" value="1"/>
</dbReference>
<dbReference type="CDD" id="cd00187">
    <property type="entry name" value="TOP4c"/>
    <property type="match status" value="1"/>
</dbReference>
<dbReference type="FunFam" id="3.30.1360.40:FF:000002">
    <property type="entry name" value="DNA gyrase subunit A"/>
    <property type="match status" value="1"/>
</dbReference>
<dbReference type="PANTHER" id="PTHR43493:SF5">
    <property type="entry name" value="DNA GYRASE SUBUNIT A, CHLOROPLASTIC_MITOCHONDRIAL"/>
    <property type="match status" value="1"/>
</dbReference>
<name>A0AAE3G1V9_9GAMM</name>
<keyword evidence="4 7" id="KW-0799">Topoisomerase</keyword>
<dbReference type="Gene3D" id="1.10.268.10">
    <property type="entry name" value="Topoisomerase, domain 3"/>
    <property type="match status" value="1"/>
</dbReference>
<dbReference type="GO" id="GO:0003677">
    <property type="term" value="F:DNA binding"/>
    <property type="evidence" value="ECO:0007669"/>
    <property type="project" value="UniProtKB-UniRule"/>
</dbReference>
<evidence type="ECO:0000256" key="5">
    <source>
        <dbReference type="ARBA" id="ARBA00023125"/>
    </source>
</evidence>
<dbReference type="InterPro" id="IPR050220">
    <property type="entry name" value="Type_II_DNA_Topoisomerases"/>
</dbReference>
<evidence type="ECO:0000259" key="8">
    <source>
        <dbReference type="PROSITE" id="PS52040"/>
    </source>
</evidence>
<proteinExistence type="inferred from homology"/>
<dbReference type="GO" id="GO:0009330">
    <property type="term" value="C:DNA topoisomerase type II (double strand cut, ATP-hydrolyzing) complex"/>
    <property type="evidence" value="ECO:0007669"/>
    <property type="project" value="TreeGrafter"/>
</dbReference>
<dbReference type="Pfam" id="PF03989">
    <property type="entry name" value="DNA_gyraseA_C"/>
    <property type="match status" value="6"/>
</dbReference>
<dbReference type="EMBL" id="JALJXV010000003">
    <property type="protein sequence ID" value="MCP1674290.1"/>
    <property type="molecule type" value="Genomic_DNA"/>
</dbReference>
<dbReference type="InterPro" id="IPR006691">
    <property type="entry name" value="GyrA/parC_rep"/>
</dbReference>
<comment type="caution">
    <text evidence="9">The sequence shown here is derived from an EMBL/GenBank/DDBJ whole genome shotgun (WGS) entry which is preliminary data.</text>
</comment>
<keyword evidence="5 7" id="KW-0238">DNA-binding</keyword>